<evidence type="ECO:0000313" key="3">
    <source>
        <dbReference type="Proteomes" id="UP000019141"/>
    </source>
</evidence>
<dbReference type="InterPro" id="IPR050259">
    <property type="entry name" value="SDR"/>
</dbReference>
<dbReference type="SUPFAM" id="SSF51735">
    <property type="entry name" value="NAD(P)-binding Rossmann-fold domains"/>
    <property type="match status" value="1"/>
</dbReference>
<evidence type="ECO:0008006" key="4">
    <source>
        <dbReference type="Google" id="ProtNLM"/>
    </source>
</evidence>
<evidence type="ECO:0000256" key="1">
    <source>
        <dbReference type="ARBA" id="ARBA00006484"/>
    </source>
</evidence>
<accession>W4LM26</accession>
<dbReference type="AlphaFoldDB" id="W4LM26"/>
<name>W4LM26_ENTF1</name>
<dbReference type="InterPro" id="IPR002347">
    <property type="entry name" value="SDR_fam"/>
</dbReference>
<dbReference type="EMBL" id="AZHW01000489">
    <property type="protein sequence ID" value="ETW99032.1"/>
    <property type="molecule type" value="Genomic_DNA"/>
</dbReference>
<proteinExistence type="inferred from homology"/>
<dbReference type="HOGENOM" id="CLU_010194_1_2_7"/>
<dbReference type="PRINTS" id="PR00080">
    <property type="entry name" value="SDRFAMILY"/>
</dbReference>
<dbReference type="Gene3D" id="3.40.50.720">
    <property type="entry name" value="NAD(P)-binding Rossmann-like Domain"/>
    <property type="match status" value="1"/>
</dbReference>
<keyword evidence="3" id="KW-1185">Reference proteome</keyword>
<comment type="similarity">
    <text evidence="1">Belongs to the short-chain dehydrogenases/reductases (SDR) family.</text>
</comment>
<dbReference type="Proteomes" id="UP000019141">
    <property type="component" value="Unassembled WGS sequence"/>
</dbReference>
<sequence length="261" mass="26906">MELELKGKTALVTGASEGIGMAIAHKLAEEGVRVAICARTASKLKDTATEIAQATGMDIVPISSDLRSLAGCQGFVEQAANHLGGIDILVNNAGASAFGAFVDLPDEAFVDAINGKLLGYIRCAKAAIPHMQQRGGGSIVNITGTTQQAVPLHTPGSACNAAIRMFSKELSMELGPSNIRVNSLAPGRIQTARADRLLDATAAEQGTSPDAILSDLIKTIPSGRVGTIDDIADAVLFLVSERATYINGAALVVDGSKSLVI</sequence>
<protein>
    <recommendedName>
        <fullName evidence="4">Short-chain dehydrogenase</fullName>
    </recommendedName>
</protein>
<comment type="caution">
    <text evidence="2">The sequence shown here is derived from an EMBL/GenBank/DDBJ whole genome shotgun (WGS) entry which is preliminary data.</text>
</comment>
<dbReference type="PRINTS" id="PR00081">
    <property type="entry name" value="GDHRDH"/>
</dbReference>
<dbReference type="PANTHER" id="PTHR42879:SF6">
    <property type="entry name" value="NADPH-DEPENDENT REDUCTASE BACG"/>
    <property type="match status" value="1"/>
</dbReference>
<dbReference type="Pfam" id="PF13561">
    <property type="entry name" value="adh_short_C2"/>
    <property type="match status" value="1"/>
</dbReference>
<gene>
    <name evidence="2" type="ORF">ETSY1_16495</name>
</gene>
<organism evidence="2 3">
    <name type="scientific">Entotheonella factor</name>
    <dbReference type="NCBI Taxonomy" id="1429438"/>
    <lineage>
        <taxon>Bacteria</taxon>
        <taxon>Pseudomonadati</taxon>
        <taxon>Nitrospinota/Tectimicrobiota group</taxon>
        <taxon>Candidatus Tectimicrobiota</taxon>
        <taxon>Candidatus Entotheonellia</taxon>
        <taxon>Candidatus Entotheonellales</taxon>
        <taxon>Candidatus Entotheonellaceae</taxon>
        <taxon>Candidatus Entotheonella</taxon>
    </lineage>
</organism>
<reference evidence="2 3" key="1">
    <citation type="journal article" date="2014" name="Nature">
        <title>An environmental bacterial taxon with a large and distinct metabolic repertoire.</title>
        <authorList>
            <person name="Wilson M.C."/>
            <person name="Mori T."/>
            <person name="Ruckert C."/>
            <person name="Uria A.R."/>
            <person name="Helf M.J."/>
            <person name="Takada K."/>
            <person name="Gernert C."/>
            <person name="Steffens U.A."/>
            <person name="Heycke N."/>
            <person name="Schmitt S."/>
            <person name="Rinke C."/>
            <person name="Helfrich E.J."/>
            <person name="Brachmann A.O."/>
            <person name="Gurgui C."/>
            <person name="Wakimoto T."/>
            <person name="Kracht M."/>
            <person name="Crusemann M."/>
            <person name="Hentschel U."/>
            <person name="Abe I."/>
            <person name="Matsunaga S."/>
            <person name="Kalinowski J."/>
            <person name="Takeyama H."/>
            <person name="Piel J."/>
        </authorList>
    </citation>
    <scope>NUCLEOTIDE SEQUENCE [LARGE SCALE GENOMIC DNA]</scope>
    <source>
        <strain evidence="3">TSY1</strain>
    </source>
</reference>
<evidence type="ECO:0000313" key="2">
    <source>
        <dbReference type="EMBL" id="ETW99032.1"/>
    </source>
</evidence>
<dbReference type="FunFam" id="3.40.50.720:FF:000084">
    <property type="entry name" value="Short-chain dehydrogenase reductase"/>
    <property type="match status" value="1"/>
</dbReference>
<dbReference type="InterPro" id="IPR036291">
    <property type="entry name" value="NAD(P)-bd_dom_sf"/>
</dbReference>
<dbReference type="PANTHER" id="PTHR42879">
    <property type="entry name" value="3-OXOACYL-(ACYL-CARRIER-PROTEIN) REDUCTASE"/>
    <property type="match status" value="1"/>
</dbReference>